<name>A0A8J2VIP2_9BACL</name>
<dbReference type="CDD" id="cd00009">
    <property type="entry name" value="AAA"/>
    <property type="match status" value="1"/>
</dbReference>
<keyword evidence="3" id="KW-1185">Reference proteome</keyword>
<dbReference type="InterPro" id="IPR002611">
    <property type="entry name" value="IstB_ATP-bd"/>
</dbReference>
<dbReference type="InterPro" id="IPR027417">
    <property type="entry name" value="P-loop_NTPase"/>
</dbReference>
<feature type="domain" description="AAA+ ATPase" evidence="1">
    <location>
        <begin position="158"/>
        <end position="293"/>
    </location>
</feature>
<dbReference type="Pfam" id="PF01695">
    <property type="entry name" value="IstB_IS21"/>
    <property type="match status" value="1"/>
</dbReference>
<comment type="caution">
    <text evidence="2">The sequence shown here is derived from an EMBL/GenBank/DDBJ whole genome shotgun (WGS) entry which is preliminary data.</text>
</comment>
<dbReference type="InterPro" id="IPR003593">
    <property type="entry name" value="AAA+_ATPase"/>
</dbReference>
<dbReference type="GO" id="GO:0005524">
    <property type="term" value="F:ATP binding"/>
    <property type="evidence" value="ECO:0007669"/>
    <property type="project" value="InterPro"/>
</dbReference>
<sequence>MERIERVLQQWKERLPIQGDKEQLLQRIFSAPPVQAFRSKHPDIPREVYLHSLVPLRQYVKEQANCGRCPGLEHCPNMVQGHQPELVPYSGLLELRMQPCDKLKRQEEQKRRSSLIRSHYIPKDILSATFNSLILNQGRIPAIDAAAEFCEQFAEGRPRKGLYFYGDFGVGKSHIAGAIAQRLVDHGVDSLMVYVPDFIREVKDSIRDGQVQEKLDALKKATVLILDDIGAENLTPWARDEVLGTILQYRVTQGLPTLYTSNLNLDELEKHLAYSEKGGVERTKAKRIMERIRHHVQVFHVKGPNRRGM</sequence>
<dbReference type="AlphaFoldDB" id="A0A8J2VIP2"/>
<evidence type="ECO:0000313" key="3">
    <source>
        <dbReference type="Proteomes" id="UP000625210"/>
    </source>
</evidence>
<accession>A0A8J2VIP2</accession>
<evidence type="ECO:0000259" key="1">
    <source>
        <dbReference type="SMART" id="SM00382"/>
    </source>
</evidence>
<dbReference type="GO" id="GO:0006260">
    <property type="term" value="P:DNA replication"/>
    <property type="evidence" value="ECO:0007669"/>
    <property type="project" value="TreeGrafter"/>
</dbReference>
<dbReference type="EMBL" id="BMHQ01000006">
    <property type="protein sequence ID" value="GGE17587.1"/>
    <property type="molecule type" value="Genomic_DNA"/>
</dbReference>
<dbReference type="Pfam" id="PF07319">
    <property type="entry name" value="DnaI_N"/>
    <property type="match status" value="1"/>
</dbReference>
<dbReference type="SMART" id="SM00382">
    <property type="entry name" value="AAA"/>
    <property type="match status" value="1"/>
</dbReference>
<protein>
    <submittedName>
        <fullName evidence="2">Primosomal protein DnaI</fullName>
    </submittedName>
</protein>
<dbReference type="NCBIfam" id="NF006505">
    <property type="entry name" value="PRK08939.1"/>
    <property type="match status" value="1"/>
</dbReference>
<reference evidence="2" key="2">
    <citation type="submission" date="2020-09" db="EMBL/GenBank/DDBJ databases">
        <authorList>
            <person name="Sun Q."/>
            <person name="Zhou Y."/>
        </authorList>
    </citation>
    <scope>NUCLEOTIDE SEQUENCE</scope>
    <source>
        <strain evidence="2">CGMCC 1.15179</strain>
    </source>
</reference>
<reference evidence="2" key="1">
    <citation type="journal article" date="2014" name="Int. J. Syst. Evol. Microbiol.">
        <title>Complete genome sequence of Corynebacterium casei LMG S-19264T (=DSM 44701T), isolated from a smear-ripened cheese.</title>
        <authorList>
            <consortium name="US DOE Joint Genome Institute (JGI-PGF)"/>
            <person name="Walter F."/>
            <person name="Albersmeier A."/>
            <person name="Kalinowski J."/>
            <person name="Ruckert C."/>
        </authorList>
    </citation>
    <scope>NUCLEOTIDE SEQUENCE</scope>
    <source>
        <strain evidence="2">CGMCC 1.15179</strain>
    </source>
</reference>
<dbReference type="RefSeq" id="WP_188647668.1">
    <property type="nucleotide sequence ID" value="NZ_BMHQ01000006.1"/>
</dbReference>
<dbReference type="SUPFAM" id="SSF52540">
    <property type="entry name" value="P-loop containing nucleoside triphosphate hydrolases"/>
    <property type="match status" value="1"/>
</dbReference>
<proteinExistence type="predicted"/>
<organism evidence="2 3">
    <name type="scientific">Marinithermofilum abyssi</name>
    <dbReference type="NCBI Taxonomy" id="1571185"/>
    <lineage>
        <taxon>Bacteria</taxon>
        <taxon>Bacillati</taxon>
        <taxon>Bacillota</taxon>
        <taxon>Bacilli</taxon>
        <taxon>Bacillales</taxon>
        <taxon>Thermoactinomycetaceae</taxon>
        <taxon>Marinithermofilum</taxon>
    </lineage>
</organism>
<dbReference type="PANTHER" id="PTHR30050:SF8">
    <property type="entry name" value="PRIMOSOMAL PROTEIN DNAI"/>
    <property type="match status" value="1"/>
</dbReference>
<dbReference type="PANTHER" id="PTHR30050">
    <property type="entry name" value="CHROMOSOMAL REPLICATION INITIATOR PROTEIN DNAA"/>
    <property type="match status" value="1"/>
</dbReference>
<gene>
    <name evidence="2" type="ORF">GCM10011571_19130</name>
</gene>
<evidence type="ECO:0000313" key="2">
    <source>
        <dbReference type="EMBL" id="GGE17587.1"/>
    </source>
</evidence>
<dbReference type="Proteomes" id="UP000625210">
    <property type="component" value="Unassembled WGS sequence"/>
</dbReference>
<dbReference type="Gene3D" id="3.40.50.300">
    <property type="entry name" value="P-loop containing nucleotide triphosphate hydrolases"/>
    <property type="match status" value="1"/>
</dbReference>
<dbReference type="InterPro" id="IPR009928">
    <property type="entry name" value="DnaI_N"/>
</dbReference>